<feature type="region of interest" description="Disordered" evidence="1">
    <location>
        <begin position="1"/>
        <end position="64"/>
    </location>
</feature>
<evidence type="ECO:0000313" key="3">
    <source>
        <dbReference type="Proteomes" id="UP000001357"/>
    </source>
</evidence>
<feature type="compositionally biased region" description="Polar residues" evidence="1">
    <location>
        <begin position="104"/>
        <end position="119"/>
    </location>
</feature>
<dbReference type="GeneID" id="5891038"/>
<dbReference type="InParanoid" id="A9UZ57"/>
<evidence type="ECO:0000313" key="2">
    <source>
        <dbReference type="EMBL" id="EDQ89177.1"/>
    </source>
</evidence>
<sequence length="180" mass="20123">MLSTKNALALPQDPDQESPVTSASDQSPRTQARHVEQPADADIETDAKEGKKEQEVQSKMIAKRRQTGTCVYTWTAFLPAMNAEKHPKPFGHPNPTPPAISNLFPFNSRSGPNRSSMPISTGARFYTTLYSSLEASSRLGSQSHRKGSQNSQHHQPRHEDLEPHQTRSGSRKEKRSKREH</sequence>
<feature type="compositionally biased region" description="Polar residues" evidence="1">
    <location>
        <begin position="18"/>
        <end position="30"/>
    </location>
</feature>
<name>A9UZ57_MONBE</name>
<dbReference type="RefSeq" id="XP_001745753.1">
    <property type="nucleotide sequence ID" value="XM_001745701.1"/>
</dbReference>
<reference evidence="2 3" key="1">
    <citation type="journal article" date="2008" name="Nature">
        <title>The genome of the choanoflagellate Monosiga brevicollis and the origin of metazoans.</title>
        <authorList>
            <consortium name="JGI Sequencing"/>
            <person name="King N."/>
            <person name="Westbrook M.J."/>
            <person name="Young S.L."/>
            <person name="Kuo A."/>
            <person name="Abedin M."/>
            <person name="Chapman J."/>
            <person name="Fairclough S."/>
            <person name="Hellsten U."/>
            <person name="Isogai Y."/>
            <person name="Letunic I."/>
            <person name="Marr M."/>
            <person name="Pincus D."/>
            <person name="Putnam N."/>
            <person name="Rokas A."/>
            <person name="Wright K.J."/>
            <person name="Zuzow R."/>
            <person name="Dirks W."/>
            <person name="Good M."/>
            <person name="Goodstein D."/>
            <person name="Lemons D."/>
            <person name="Li W."/>
            <person name="Lyons J.B."/>
            <person name="Morris A."/>
            <person name="Nichols S."/>
            <person name="Richter D.J."/>
            <person name="Salamov A."/>
            <person name="Bork P."/>
            <person name="Lim W.A."/>
            <person name="Manning G."/>
            <person name="Miller W.T."/>
            <person name="McGinnis W."/>
            <person name="Shapiro H."/>
            <person name="Tjian R."/>
            <person name="Grigoriev I.V."/>
            <person name="Rokhsar D."/>
        </authorList>
    </citation>
    <scope>NUCLEOTIDE SEQUENCE [LARGE SCALE GENOMIC DNA]</scope>
    <source>
        <strain evidence="3">MX1 / ATCC 50154</strain>
    </source>
</reference>
<proteinExistence type="predicted"/>
<feature type="compositionally biased region" description="Basic and acidic residues" evidence="1">
    <location>
        <begin position="45"/>
        <end position="56"/>
    </location>
</feature>
<feature type="compositionally biased region" description="Polar residues" evidence="1">
    <location>
        <begin position="136"/>
        <end position="153"/>
    </location>
</feature>
<feature type="region of interest" description="Disordered" evidence="1">
    <location>
        <begin position="83"/>
        <end position="120"/>
    </location>
</feature>
<keyword evidence="3" id="KW-1185">Reference proteome</keyword>
<gene>
    <name evidence="2" type="ORF">MONBRDRAFT_25352</name>
</gene>
<dbReference type="KEGG" id="mbr:MONBRDRAFT_25352"/>
<evidence type="ECO:0000256" key="1">
    <source>
        <dbReference type="SAM" id="MobiDB-lite"/>
    </source>
</evidence>
<protein>
    <submittedName>
        <fullName evidence="2">Uncharacterized protein</fullName>
    </submittedName>
</protein>
<organism evidence="2 3">
    <name type="scientific">Monosiga brevicollis</name>
    <name type="common">Choanoflagellate</name>
    <dbReference type="NCBI Taxonomy" id="81824"/>
    <lineage>
        <taxon>Eukaryota</taxon>
        <taxon>Choanoflagellata</taxon>
        <taxon>Craspedida</taxon>
        <taxon>Salpingoecidae</taxon>
        <taxon>Monosiga</taxon>
    </lineage>
</organism>
<feature type="region of interest" description="Disordered" evidence="1">
    <location>
        <begin position="136"/>
        <end position="180"/>
    </location>
</feature>
<dbReference type="AlphaFoldDB" id="A9UZ57"/>
<dbReference type="Proteomes" id="UP000001357">
    <property type="component" value="Unassembled WGS sequence"/>
</dbReference>
<accession>A9UZ57</accession>
<dbReference type="EMBL" id="CH991551">
    <property type="protein sequence ID" value="EDQ89177.1"/>
    <property type="molecule type" value="Genomic_DNA"/>
</dbReference>